<sequence>APAGPPAGPAAGWTAPRPQRPGEPAPAAPADDEAASRAQRADAWRRMWGFPEDGAQDQGEQGTQETEEGR</sequence>
<evidence type="ECO:0000313" key="3">
    <source>
        <dbReference type="Proteomes" id="UP000269289"/>
    </source>
</evidence>
<proteinExistence type="predicted"/>
<organism evidence="2 3">
    <name type="scientific">Cellulomonas triticagri</name>
    <dbReference type="NCBI Taxonomy" id="2483352"/>
    <lineage>
        <taxon>Bacteria</taxon>
        <taxon>Bacillati</taxon>
        <taxon>Actinomycetota</taxon>
        <taxon>Actinomycetes</taxon>
        <taxon>Micrococcales</taxon>
        <taxon>Cellulomonadaceae</taxon>
        <taxon>Cellulomonas</taxon>
    </lineage>
</organism>
<evidence type="ECO:0000256" key="1">
    <source>
        <dbReference type="SAM" id="MobiDB-lite"/>
    </source>
</evidence>
<reference evidence="2 3" key="1">
    <citation type="submission" date="2018-10" db="EMBL/GenBank/DDBJ databases">
        <title>Isolation, diversity and antifungal activity of actinobacteria from wheat.</title>
        <authorList>
            <person name="Han C."/>
        </authorList>
    </citation>
    <scope>NUCLEOTIDE SEQUENCE [LARGE SCALE GENOMIC DNA]</scope>
    <source>
        <strain evidence="2 3">NEAU-YY56</strain>
    </source>
</reference>
<dbReference type="RefSeq" id="WP_233571886.1">
    <property type="nucleotide sequence ID" value="NZ_RFFI01000217.1"/>
</dbReference>
<feature type="non-terminal residue" evidence="2">
    <location>
        <position position="1"/>
    </location>
</feature>
<dbReference type="AlphaFoldDB" id="A0A3M2IPY4"/>
<name>A0A3M2IPY4_9CELL</name>
<protein>
    <submittedName>
        <fullName evidence="2">Uncharacterized protein</fullName>
    </submittedName>
</protein>
<gene>
    <name evidence="2" type="ORF">EBM89_20220</name>
</gene>
<dbReference type="Proteomes" id="UP000269289">
    <property type="component" value="Unassembled WGS sequence"/>
</dbReference>
<feature type="compositionally biased region" description="Pro residues" evidence="1">
    <location>
        <begin position="18"/>
        <end position="27"/>
    </location>
</feature>
<feature type="compositionally biased region" description="Low complexity" evidence="1">
    <location>
        <begin position="52"/>
        <end position="64"/>
    </location>
</feature>
<dbReference type="EMBL" id="RFFI01000217">
    <property type="protein sequence ID" value="RMI02394.1"/>
    <property type="molecule type" value="Genomic_DNA"/>
</dbReference>
<feature type="region of interest" description="Disordered" evidence="1">
    <location>
        <begin position="1"/>
        <end position="70"/>
    </location>
</feature>
<comment type="caution">
    <text evidence="2">The sequence shown here is derived from an EMBL/GenBank/DDBJ whole genome shotgun (WGS) entry which is preliminary data.</text>
</comment>
<keyword evidence="3" id="KW-1185">Reference proteome</keyword>
<accession>A0A3M2IPY4</accession>
<evidence type="ECO:0000313" key="2">
    <source>
        <dbReference type="EMBL" id="RMI02394.1"/>
    </source>
</evidence>